<dbReference type="InterPro" id="IPR030392">
    <property type="entry name" value="S74_ICA"/>
</dbReference>
<name>A0A644T7C3_9ZZZZ</name>
<accession>A0A644T7C3</accession>
<feature type="compositionally biased region" description="Low complexity" evidence="1">
    <location>
        <begin position="1032"/>
        <end position="1057"/>
    </location>
</feature>
<dbReference type="Pfam" id="PF13884">
    <property type="entry name" value="Peptidase_S74"/>
    <property type="match status" value="1"/>
</dbReference>
<evidence type="ECO:0000256" key="1">
    <source>
        <dbReference type="SAM" id="MobiDB-lite"/>
    </source>
</evidence>
<gene>
    <name evidence="3" type="ORF">SDC9_07711</name>
</gene>
<feature type="region of interest" description="Disordered" evidence="1">
    <location>
        <begin position="1017"/>
        <end position="1103"/>
    </location>
</feature>
<proteinExistence type="predicted"/>
<dbReference type="AlphaFoldDB" id="A0A644T7C3"/>
<evidence type="ECO:0000259" key="2">
    <source>
        <dbReference type="PROSITE" id="PS51688"/>
    </source>
</evidence>
<feature type="domain" description="Peptidase S74" evidence="2">
    <location>
        <begin position="789"/>
        <end position="899"/>
    </location>
</feature>
<dbReference type="PROSITE" id="PS51688">
    <property type="entry name" value="ICA"/>
    <property type="match status" value="1"/>
</dbReference>
<sequence>MVNNHSLEYASGVFTSTVNGITATTSLGSLTLPWGSLTGTLTNQTDLRDALDGKRNAFIVATTTTAASTAAKIVTTLDGAYIPTAGDVYLLSYTAGQTAASATLNINGSGAKNVRLQNANAAALGHTTAAGGVLMYYYDGTYYHLIGSQQQSDTNTTYTGWGFTPAAITVNTTGAINRMYIANSASELVLTLPTTAAIGSVIGITGLGTGGFRVAAPAGDNILIEGNNTGAAGYITGGQFDTVYLMNTVANTTWQVVDYTGTLADNNSITYGVSTKLKYFAEPSATPSVAPSVASGITGSIAIGDSAQANAINVNAMGTGAGNGTSANASSSNFFGYGSGMGATNAYHSNYFGSGAGYYATNAFYSNFFGINAGYNASSAESSNFFGRRAGDAATNAANSNFFGYYSGRGATNASFSNLFGFQSGMTFTGNNLGSNNIIIGTNISLPNATANSMNIGGLLFGTGLQSDTTGDPKIIPTSGSKLGIGTSTPAYKLTVQDTANPLQLVGIQTGTLSDQVLTVDAGGVVRQIPTSSLGGGGGTTLNWYAENVTAPTTAPISTGTGSIAMGNGAQALSSNMFVYGQNAGSSASSASYSSLLGFQSGMSFAGNNIGANNIIIGTNISLPNATANSMNIGGVLFGTGFYSTTSGNPLTTPIAGGKIGIGTNTPGYRLTVQDTADPLQLVGLQTAAPTDMLLMVNESTGVVRRMYSGTLLTMTDPRYIMNQTASDQSASFRIDGSGYIGASLGIRVIPTYTLDVGNSSVSGIVARFTNSTGNCTINPNNTSLSCSSDINLKKNIELLNTAETFTLTTVSLDPSGTSTLDKLSKLEVVKYNWNSENDGDAKHTGFIAQNMEQIFPDLVSTDPVSNLKAINYAGMTPYLVSAVNELNSKSIFANTGSFNLINNTIRTSLNNLSLNLASFSSGSEEQTNLLTDLETLFSTSSLASIKALTNTLTKSSFSLNMNNNALTNIKALESASGNWRITESGTLEVEKLCIKNSAGKYICITGDDLERLSIGLTAPTPEKPSNVDNLTTETEASTPSSQSSTSTSSPVIEEVTASSSDTLVEPDTRSSIAEILENVQPIVEEPVIDPIKEPVEPAPETP</sequence>
<protein>
    <recommendedName>
        <fullName evidence="2">Peptidase S74 domain-containing protein</fullName>
    </recommendedName>
</protein>
<comment type="caution">
    <text evidence="3">The sequence shown here is derived from an EMBL/GenBank/DDBJ whole genome shotgun (WGS) entry which is preliminary data.</text>
</comment>
<evidence type="ECO:0000313" key="3">
    <source>
        <dbReference type="EMBL" id="MPL62112.1"/>
    </source>
</evidence>
<reference evidence="3" key="1">
    <citation type="submission" date="2019-08" db="EMBL/GenBank/DDBJ databases">
        <authorList>
            <person name="Kucharzyk K."/>
            <person name="Murdoch R.W."/>
            <person name="Higgins S."/>
            <person name="Loffler F."/>
        </authorList>
    </citation>
    <scope>NUCLEOTIDE SEQUENCE</scope>
</reference>
<dbReference type="EMBL" id="VSSQ01000017">
    <property type="protein sequence ID" value="MPL62112.1"/>
    <property type="molecule type" value="Genomic_DNA"/>
</dbReference>
<organism evidence="3">
    <name type="scientific">bioreactor metagenome</name>
    <dbReference type="NCBI Taxonomy" id="1076179"/>
    <lineage>
        <taxon>unclassified sequences</taxon>
        <taxon>metagenomes</taxon>
        <taxon>ecological metagenomes</taxon>
    </lineage>
</organism>